<evidence type="ECO:0000313" key="2">
    <source>
        <dbReference type="EMBL" id="AKF07536.1"/>
    </source>
</evidence>
<evidence type="ECO:0000313" key="3">
    <source>
        <dbReference type="Proteomes" id="UP000034883"/>
    </source>
</evidence>
<keyword evidence="1" id="KW-0812">Transmembrane</keyword>
<keyword evidence="1" id="KW-1133">Transmembrane helix</keyword>
<accession>A0A0F6W4Y2</accession>
<keyword evidence="1" id="KW-0472">Membrane</keyword>
<gene>
    <name evidence="2" type="ORF">DB32_004685</name>
</gene>
<dbReference type="STRING" id="927083.DB32_004685"/>
<reference evidence="2 3" key="1">
    <citation type="submission" date="2015-03" db="EMBL/GenBank/DDBJ databases">
        <title>Genome assembly of Sandaracinus amylolyticus DSM 53668.</title>
        <authorList>
            <person name="Sharma G."/>
            <person name="Subramanian S."/>
        </authorList>
    </citation>
    <scope>NUCLEOTIDE SEQUENCE [LARGE SCALE GENOMIC DNA]</scope>
    <source>
        <strain evidence="2 3">DSM 53668</strain>
    </source>
</reference>
<dbReference type="PANTHER" id="PTHR34351:SF2">
    <property type="entry name" value="DUF58 DOMAIN-CONTAINING PROTEIN"/>
    <property type="match status" value="1"/>
</dbReference>
<sequence length="427" mass="45274">MSRGVRRVTDLVPITPLGLIVAVVGWAALQHVGLAERDLVIVVAAGGALGLLALALVLVVLGAIRIKLAARAHRAGEERTLETSRSLPTGFSLPGLLIVPMLQVRWAWESPGADLELSRRGLRLHEDASVRARGIVPGVERRIVIQDAFGLARVAVRQREPVRLTVLPHAGAMRDLPLLVSMAGGDDVPHPMGLDDGDRVELRRYAPGDPARHIHWKVFGRTRKLMVKMPERALSRARRTVSYLVGGPDDEASAAAARVAIEGGAFGAEWIFGADGSDGEASAIGDAVQRVVTSAGVGERGGSGLRSFVDRAERTGPASLVLFAPPRPGPWLARVLAVLRGRAGRARVVIGVDGIDSSAKPTWWQRVIAREAPRVGTPIDELDAVLGALAATRCEVVVIDRRSGRRLGSAHRGAARALAADGKQVAA</sequence>
<name>A0A0F6W4Y2_9BACT</name>
<protein>
    <submittedName>
        <fullName evidence="2">Uncharacterized protein</fullName>
    </submittedName>
</protein>
<feature type="transmembrane region" description="Helical" evidence="1">
    <location>
        <begin position="39"/>
        <end position="64"/>
    </location>
</feature>
<dbReference type="KEGG" id="samy:DB32_004685"/>
<dbReference type="Proteomes" id="UP000034883">
    <property type="component" value="Chromosome"/>
</dbReference>
<dbReference type="AlphaFoldDB" id="A0A0F6W4Y2"/>
<dbReference type="PANTHER" id="PTHR34351">
    <property type="entry name" value="SLR1927 PROTEIN-RELATED"/>
    <property type="match status" value="1"/>
</dbReference>
<keyword evidence="3" id="KW-1185">Reference proteome</keyword>
<dbReference type="EMBL" id="CP011125">
    <property type="protein sequence ID" value="AKF07536.1"/>
    <property type="molecule type" value="Genomic_DNA"/>
</dbReference>
<organism evidence="2 3">
    <name type="scientific">Sandaracinus amylolyticus</name>
    <dbReference type="NCBI Taxonomy" id="927083"/>
    <lineage>
        <taxon>Bacteria</taxon>
        <taxon>Pseudomonadati</taxon>
        <taxon>Myxococcota</taxon>
        <taxon>Polyangia</taxon>
        <taxon>Polyangiales</taxon>
        <taxon>Sandaracinaceae</taxon>
        <taxon>Sandaracinus</taxon>
    </lineage>
</organism>
<feature type="transmembrane region" description="Helical" evidence="1">
    <location>
        <begin position="12"/>
        <end position="33"/>
    </location>
</feature>
<proteinExistence type="predicted"/>
<evidence type="ECO:0000256" key="1">
    <source>
        <dbReference type="SAM" id="Phobius"/>
    </source>
</evidence>